<dbReference type="AlphaFoldDB" id="A0A0C9U0Y4"/>
<reference evidence="3 4" key="1">
    <citation type="submission" date="2014-06" db="EMBL/GenBank/DDBJ databases">
        <title>Evolutionary Origins and Diversification of the Mycorrhizal Mutualists.</title>
        <authorList>
            <consortium name="DOE Joint Genome Institute"/>
            <consortium name="Mycorrhizal Genomics Consortium"/>
            <person name="Kohler A."/>
            <person name="Kuo A."/>
            <person name="Nagy L.G."/>
            <person name="Floudas D."/>
            <person name="Copeland A."/>
            <person name="Barry K.W."/>
            <person name="Cichocki N."/>
            <person name="Veneault-Fourrey C."/>
            <person name="LaButti K."/>
            <person name="Lindquist E.A."/>
            <person name="Lipzen A."/>
            <person name="Lundell T."/>
            <person name="Morin E."/>
            <person name="Murat C."/>
            <person name="Riley R."/>
            <person name="Ohm R."/>
            <person name="Sun H."/>
            <person name="Tunlid A."/>
            <person name="Henrissat B."/>
            <person name="Grigoriev I.V."/>
            <person name="Hibbett D.S."/>
            <person name="Martin F."/>
        </authorList>
    </citation>
    <scope>NUCLEOTIDE SEQUENCE [LARGE SCALE GENOMIC DNA]</scope>
    <source>
        <strain evidence="3 4">SS14</strain>
    </source>
</reference>
<feature type="transmembrane region" description="Helical" evidence="2">
    <location>
        <begin position="85"/>
        <end position="107"/>
    </location>
</feature>
<sequence>MTTQGTIVTSSSSGSTMTTQGTIVISSSSRSISTSAPLSLTAISHSDGQTNTSVTSFTPFSTTAPSSDSGQSPSRERSTRLPSGAIVAIVIAPCLTLILIIGALWLWRRRKNAFRETVIDVYPQQELDHRRGISISRDSHFPTSIKGNSSRLDPGSYSSTAATRESPPQSLDDNYTNSMSARFIQVLEQDQYQSGTGAAGSQRNRTLPKPVVDDLPPGYSP</sequence>
<feature type="region of interest" description="Disordered" evidence="1">
    <location>
        <begin position="192"/>
        <end position="221"/>
    </location>
</feature>
<feature type="compositionally biased region" description="Polar residues" evidence="1">
    <location>
        <begin position="192"/>
        <end position="205"/>
    </location>
</feature>
<evidence type="ECO:0000256" key="1">
    <source>
        <dbReference type="SAM" id="MobiDB-lite"/>
    </source>
</evidence>
<gene>
    <name evidence="3" type="ORF">M422DRAFT_57122</name>
</gene>
<feature type="compositionally biased region" description="Polar residues" evidence="1">
    <location>
        <begin position="141"/>
        <end position="175"/>
    </location>
</feature>
<evidence type="ECO:0000256" key="2">
    <source>
        <dbReference type="SAM" id="Phobius"/>
    </source>
</evidence>
<keyword evidence="2" id="KW-0812">Transmembrane</keyword>
<evidence type="ECO:0000313" key="4">
    <source>
        <dbReference type="Proteomes" id="UP000054279"/>
    </source>
</evidence>
<protein>
    <submittedName>
        <fullName evidence="3">Uncharacterized protein</fullName>
    </submittedName>
</protein>
<dbReference type="OrthoDB" id="6780341at2759"/>
<name>A0A0C9U0Y4_SPHS4</name>
<feature type="compositionally biased region" description="Low complexity" evidence="1">
    <location>
        <begin position="50"/>
        <end position="69"/>
    </location>
</feature>
<dbReference type="Proteomes" id="UP000054279">
    <property type="component" value="Unassembled WGS sequence"/>
</dbReference>
<dbReference type="EMBL" id="KN838026">
    <property type="protein sequence ID" value="KIJ22662.1"/>
    <property type="molecule type" value="Genomic_DNA"/>
</dbReference>
<evidence type="ECO:0000313" key="3">
    <source>
        <dbReference type="EMBL" id="KIJ22662.1"/>
    </source>
</evidence>
<keyword evidence="2" id="KW-1133">Transmembrane helix</keyword>
<dbReference type="HOGENOM" id="CLU_1251384_0_0_1"/>
<accession>A0A0C9U0Y4</accession>
<proteinExistence type="predicted"/>
<feature type="region of interest" description="Disordered" evidence="1">
    <location>
        <begin position="133"/>
        <end position="175"/>
    </location>
</feature>
<organism evidence="3 4">
    <name type="scientific">Sphaerobolus stellatus (strain SS14)</name>
    <dbReference type="NCBI Taxonomy" id="990650"/>
    <lineage>
        <taxon>Eukaryota</taxon>
        <taxon>Fungi</taxon>
        <taxon>Dikarya</taxon>
        <taxon>Basidiomycota</taxon>
        <taxon>Agaricomycotina</taxon>
        <taxon>Agaricomycetes</taxon>
        <taxon>Phallomycetidae</taxon>
        <taxon>Geastrales</taxon>
        <taxon>Sphaerobolaceae</taxon>
        <taxon>Sphaerobolus</taxon>
    </lineage>
</organism>
<keyword evidence="2" id="KW-0472">Membrane</keyword>
<keyword evidence="4" id="KW-1185">Reference proteome</keyword>
<feature type="region of interest" description="Disordered" evidence="1">
    <location>
        <begin position="43"/>
        <end position="79"/>
    </location>
</feature>